<dbReference type="InterPro" id="IPR012334">
    <property type="entry name" value="Pectin_lyas_fold"/>
</dbReference>
<dbReference type="SMART" id="SM00710">
    <property type="entry name" value="PbH1"/>
    <property type="match status" value="6"/>
</dbReference>
<dbReference type="CDD" id="cd14490">
    <property type="entry name" value="CBM6-CBM35-CBM36_like_1"/>
    <property type="match status" value="1"/>
</dbReference>
<organism evidence="4 5">
    <name type="scientific">Mucilaginibacter frigoritolerans</name>
    <dbReference type="NCBI Taxonomy" id="652788"/>
    <lineage>
        <taxon>Bacteria</taxon>
        <taxon>Pseudomonadati</taxon>
        <taxon>Bacteroidota</taxon>
        <taxon>Sphingobacteriia</taxon>
        <taxon>Sphingobacteriales</taxon>
        <taxon>Sphingobacteriaceae</taxon>
        <taxon>Mucilaginibacter</taxon>
    </lineage>
</organism>
<accession>A0A562UFU3</accession>
<dbReference type="InterPro" id="IPR033801">
    <property type="entry name" value="CBM6-CBM35-CBM36-like_1"/>
</dbReference>
<dbReference type="EMBL" id="VLLI01000001">
    <property type="protein sequence ID" value="TWJ04674.1"/>
    <property type="molecule type" value="Genomic_DNA"/>
</dbReference>
<feature type="domain" description="CBM6/CBM35/CBM36-like 1" evidence="2">
    <location>
        <begin position="29"/>
        <end position="185"/>
    </location>
</feature>
<dbReference type="Pfam" id="PF22815">
    <property type="entry name" value="CatAgl_D1"/>
    <property type="match status" value="1"/>
</dbReference>
<reference evidence="4 5" key="1">
    <citation type="submission" date="2019-07" db="EMBL/GenBank/DDBJ databases">
        <title>Genomic Encyclopedia of Archaeal and Bacterial Type Strains, Phase II (KMG-II): from individual species to whole genera.</title>
        <authorList>
            <person name="Goeker M."/>
        </authorList>
    </citation>
    <scope>NUCLEOTIDE SEQUENCE [LARGE SCALE GENOMIC DNA]</scope>
    <source>
        <strain evidence="4 5">ATCC BAA-1854</strain>
    </source>
</reference>
<dbReference type="RefSeq" id="WP_144909082.1">
    <property type="nucleotide sequence ID" value="NZ_VLLI01000001.1"/>
</dbReference>
<evidence type="ECO:0000313" key="4">
    <source>
        <dbReference type="EMBL" id="TWJ04674.1"/>
    </source>
</evidence>
<dbReference type="Proteomes" id="UP000317010">
    <property type="component" value="Unassembled WGS sequence"/>
</dbReference>
<protein>
    <submittedName>
        <fullName evidence="4">Pectate lyase-like protein</fullName>
    </submittedName>
</protein>
<sequence length="574" mass="62918">MNIKFRCIALILFFSVLTSLAQENPGAAIPWTTYEAEHMATNGTIMGPAYKPYLVETESSGQQCVKLNTKGQYVEFNAISSANSMVIRYSLPDSKDGKGLSSTIGIYKNGNLIQQVTVSSHYTWLYGKYPFTNDPSAGVPRHFYDEIRVKDLKIGKGDHIRIQRDDRTVDAAGYCIIDLVDLENIATPVKMPDNALSITDKSFRENDTTDDYTNAFRNCINKAVETGKTVWIPVGTYKITDNITLPPNIIVQGAGMWYTELVGDAELYKNANKRVRLIGNGSNIHLSDFAITGKLNYRSDQEDNDGITGSFGTNSTISNIWIEHTKVGMWIENSQNLKITGCRMRNTIADGINFCVGMSQSIIENCTARGTGDDCFAIWPTVFHKQMFSPGHNLIIHCTAQLPFLANGIAVYGGDSNQVKDCVCTDISQGSAILISTTFPTENKDKTVNNNFSGTTVIDSCYIKTSGGFDHEWDWRAAVELCVDKRNISGVSISNLIIENSLSNAISVIAKNEPDKVGELSNTTIKSVTVKSYGIGVNGKHGLFISADAHGSLTVIQSKVDGIKNESGNFTIVQ</sequence>
<dbReference type="GO" id="GO:0016829">
    <property type="term" value="F:lyase activity"/>
    <property type="evidence" value="ECO:0007669"/>
    <property type="project" value="UniProtKB-KW"/>
</dbReference>
<evidence type="ECO:0000256" key="1">
    <source>
        <dbReference type="SAM" id="SignalP"/>
    </source>
</evidence>
<feature type="chain" id="PRO_5022130445" evidence="1">
    <location>
        <begin position="22"/>
        <end position="574"/>
    </location>
</feature>
<feature type="signal peptide" evidence="1">
    <location>
        <begin position="1"/>
        <end position="21"/>
    </location>
</feature>
<evidence type="ECO:0000259" key="2">
    <source>
        <dbReference type="Pfam" id="PF22815"/>
    </source>
</evidence>
<dbReference type="Pfam" id="PF22816">
    <property type="entry name" value="CatAgl_D2"/>
    <property type="match status" value="1"/>
</dbReference>
<evidence type="ECO:0000259" key="3">
    <source>
        <dbReference type="Pfam" id="PF22816"/>
    </source>
</evidence>
<dbReference type="InterPro" id="IPR055149">
    <property type="entry name" value="Agl_cat_D2"/>
</dbReference>
<dbReference type="OrthoDB" id="5699564at2"/>
<keyword evidence="1" id="KW-0732">Signal</keyword>
<keyword evidence="5" id="KW-1185">Reference proteome</keyword>
<dbReference type="AlphaFoldDB" id="A0A562UFU3"/>
<dbReference type="InterPro" id="IPR006626">
    <property type="entry name" value="PbH1"/>
</dbReference>
<proteinExistence type="predicted"/>
<dbReference type="InterPro" id="IPR011050">
    <property type="entry name" value="Pectin_lyase_fold/virulence"/>
</dbReference>
<comment type="caution">
    <text evidence="4">The sequence shown here is derived from an EMBL/GenBank/DDBJ whole genome shotgun (WGS) entry which is preliminary data.</text>
</comment>
<dbReference type="SUPFAM" id="SSF51126">
    <property type="entry name" value="Pectin lyase-like"/>
    <property type="match status" value="1"/>
</dbReference>
<gene>
    <name evidence="4" type="ORF">JN11_00394</name>
</gene>
<dbReference type="Gene3D" id="2.160.20.10">
    <property type="entry name" value="Single-stranded right-handed beta-helix, Pectin lyase-like"/>
    <property type="match status" value="1"/>
</dbReference>
<keyword evidence="4" id="KW-0456">Lyase</keyword>
<name>A0A562UFU3_9SPHI</name>
<evidence type="ECO:0000313" key="5">
    <source>
        <dbReference type="Proteomes" id="UP000317010"/>
    </source>
</evidence>
<feature type="domain" description="Alpha-1,3-glucanase catalytic" evidence="3">
    <location>
        <begin position="225"/>
        <end position="534"/>
    </location>
</feature>